<keyword evidence="4" id="KW-1185">Reference proteome</keyword>
<evidence type="ECO:0000313" key="3">
    <source>
        <dbReference type="EMBL" id="BAU47922.1"/>
    </source>
</evidence>
<keyword evidence="1" id="KW-0812">Transmembrane</keyword>
<dbReference type="OrthoDB" id="9809813at2"/>
<dbReference type="Pfam" id="PF02698">
    <property type="entry name" value="DUF218"/>
    <property type="match status" value="1"/>
</dbReference>
<proteinExistence type="predicted"/>
<gene>
    <name evidence="3" type="ORF">SVA_1355</name>
</gene>
<keyword evidence="1" id="KW-1133">Transmembrane helix</keyword>
<sequence>MRVLFEPVALLGWAMLALSALAWRRSTAGNRGLFALAGGLSVAYFWFASPLGANLMVGALEHGVFAVRECAPGDGARVYVVLAGGKTGTPESDADVAHLQEAGFRRTVEGATLARTDAGSLLVLAGGSGESVTEADLMRHLALRLGVSAERIRVERSSGNTHESAVGVARLLRNGGTRIHLVTSAMHMPRAAAAFGAQGIEVCPRAVDRRYVRPDIEDALIPQITALVKSTAAMHEFVGYAWYYLSGRL</sequence>
<dbReference type="AlphaFoldDB" id="A0A1B4V5S1"/>
<evidence type="ECO:0000256" key="1">
    <source>
        <dbReference type="SAM" id="Phobius"/>
    </source>
</evidence>
<dbReference type="Proteomes" id="UP000218899">
    <property type="component" value="Chromosome"/>
</dbReference>
<dbReference type="CDD" id="cd06259">
    <property type="entry name" value="YdcF-like"/>
    <property type="match status" value="1"/>
</dbReference>
<protein>
    <recommendedName>
        <fullName evidence="2">DUF218 domain-containing protein</fullName>
    </recommendedName>
</protein>
<dbReference type="EMBL" id="AP014936">
    <property type="protein sequence ID" value="BAU47922.1"/>
    <property type="molecule type" value="Genomic_DNA"/>
</dbReference>
<dbReference type="RefSeq" id="WP_096460485.1">
    <property type="nucleotide sequence ID" value="NZ_AP014936.1"/>
</dbReference>
<dbReference type="Gene3D" id="3.40.50.620">
    <property type="entry name" value="HUPs"/>
    <property type="match status" value="1"/>
</dbReference>
<dbReference type="GO" id="GO:0005886">
    <property type="term" value="C:plasma membrane"/>
    <property type="evidence" value="ECO:0007669"/>
    <property type="project" value="TreeGrafter"/>
</dbReference>
<name>A0A1B4V5S1_9GAMM</name>
<dbReference type="PANTHER" id="PTHR30336">
    <property type="entry name" value="INNER MEMBRANE PROTEIN, PROBABLE PERMEASE"/>
    <property type="match status" value="1"/>
</dbReference>
<dbReference type="InterPro" id="IPR014729">
    <property type="entry name" value="Rossmann-like_a/b/a_fold"/>
</dbReference>
<dbReference type="KEGG" id="sva:SVA_1355"/>
<evidence type="ECO:0000313" key="4">
    <source>
        <dbReference type="Proteomes" id="UP000218899"/>
    </source>
</evidence>
<feature type="transmembrane region" description="Helical" evidence="1">
    <location>
        <begin position="32"/>
        <end position="53"/>
    </location>
</feature>
<dbReference type="InterPro" id="IPR003848">
    <property type="entry name" value="DUF218"/>
</dbReference>
<dbReference type="PANTHER" id="PTHR30336:SF4">
    <property type="entry name" value="ENVELOPE BIOGENESIS FACTOR ELYC"/>
    <property type="match status" value="1"/>
</dbReference>
<dbReference type="InterPro" id="IPR051599">
    <property type="entry name" value="Cell_Envelope_Assoc"/>
</dbReference>
<dbReference type="GO" id="GO:0000270">
    <property type="term" value="P:peptidoglycan metabolic process"/>
    <property type="evidence" value="ECO:0007669"/>
    <property type="project" value="TreeGrafter"/>
</dbReference>
<feature type="domain" description="DUF218" evidence="2">
    <location>
        <begin position="79"/>
        <end position="239"/>
    </location>
</feature>
<reference evidence="3 4" key="1">
    <citation type="submission" date="2015-08" db="EMBL/GenBank/DDBJ databases">
        <title>Complete genome sequence of Sulfurifustis variabilis.</title>
        <authorList>
            <person name="Miura A."/>
            <person name="Kojima H."/>
            <person name="Fukui M."/>
        </authorList>
    </citation>
    <scope>NUCLEOTIDE SEQUENCE [LARGE SCALE GENOMIC DNA]</scope>
    <source>
        <strain evidence="4">skN76</strain>
    </source>
</reference>
<accession>A0A1B4V5S1</accession>
<evidence type="ECO:0000259" key="2">
    <source>
        <dbReference type="Pfam" id="PF02698"/>
    </source>
</evidence>
<keyword evidence="1" id="KW-0472">Membrane</keyword>
<organism evidence="3 4">
    <name type="scientific">Sulfurifustis variabilis</name>
    <dbReference type="NCBI Taxonomy" id="1675686"/>
    <lineage>
        <taxon>Bacteria</taxon>
        <taxon>Pseudomonadati</taxon>
        <taxon>Pseudomonadota</taxon>
        <taxon>Gammaproteobacteria</taxon>
        <taxon>Acidiferrobacterales</taxon>
        <taxon>Acidiferrobacteraceae</taxon>
        <taxon>Sulfurifustis</taxon>
    </lineage>
</organism>
<dbReference type="GO" id="GO:0043164">
    <property type="term" value="P:Gram-negative-bacterium-type cell wall biogenesis"/>
    <property type="evidence" value="ECO:0007669"/>
    <property type="project" value="TreeGrafter"/>
</dbReference>